<proteinExistence type="predicted"/>
<gene>
    <name evidence="1" type="ORF">SAMN05216576_107222</name>
</gene>
<keyword evidence="2" id="KW-1185">Reference proteome</keyword>
<sequence length="71" mass="7988">MKIDLQVDYHPSGNRTLKQRNEGQTMWVDLQEPKGLLANPDMGVFYRQVAKHLGDLVAMGHEVSYADTSAD</sequence>
<evidence type="ECO:0000313" key="1">
    <source>
        <dbReference type="EMBL" id="SDC86580.1"/>
    </source>
</evidence>
<dbReference type="EMBL" id="FMZQ01000007">
    <property type="protein sequence ID" value="SDC86580.1"/>
    <property type="molecule type" value="Genomic_DNA"/>
</dbReference>
<dbReference type="Proteomes" id="UP000199467">
    <property type="component" value="Unassembled WGS sequence"/>
</dbReference>
<organism evidence="1 2">
    <name type="scientific">Ectopseudomonas chengduensis</name>
    <dbReference type="NCBI Taxonomy" id="489632"/>
    <lineage>
        <taxon>Bacteria</taxon>
        <taxon>Pseudomonadati</taxon>
        <taxon>Pseudomonadota</taxon>
        <taxon>Gammaproteobacteria</taxon>
        <taxon>Pseudomonadales</taxon>
        <taxon>Pseudomonadaceae</taxon>
        <taxon>Ectopseudomonas</taxon>
    </lineage>
</organism>
<name>A0A1G6Q2A7_9GAMM</name>
<dbReference type="AlphaFoldDB" id="A0A1G6Q2A7"/>
<dbReference type="RefSeq" id="WP_017362388.1">
    <property type="nucleotide sequence ID" value="NZ_FMZQ01000007.1"/>
</dbReference>
<protein>
    <submittedName>
        <fullName evidence="1">Uncharacterized protein</fullName>
    </submittedName>
</protein>
<evidence type="ECO:0000313" key="2">
    <source>
        <dbReference type="Proteomes" id="UP000199467"/>
    </source>
</evidence>
<dbReference type="GeneID" id="57608991"/>
<accession>A0A1G6Q2A7</accession>
<reference evidence="2" key="1">
    <citation type="submission" date="2016-10" db="EMBL/GenBank/DDBJ databases">
        <authorList>
            <person name="Varghese N."/>
            <person name="Submissions S."/>
        </authorList>
    </citation>
    <scope>NUCLEOTIDE SEQUENCE [LARGE SCALE GENOMIC DNA]</scope>
    <source>
        <strain evidence="2">DSM 26382</strain>
    </source>
</reference>